<keyword evidence="8" id="KW-1185">Reference proteome</keyword>
<evidence type="ECO:0000313" key="8">
    <source>
        <dbReference type="Proteomes" id="UP001626537"/>
    </source>
</evidence>
<comment type="cofactor">
    <cofactor evidence="1">
        <name>Fe cation</name>
        <dbReference type="ChEBI" id="CHEBI:24875"/>
    </cofactor>
</comment>
<dbReference type="RefSeq" id="WP_407347997.1">
    <property type="nucleotide sequence ID" value="NZ_CP136864.1"/>
</dbReference>
<keyword evidence="4" id="KW-0520">NAD</keyword>
<dbReference type="SUPFAM" id="SSF56796">
    <property type="entry name" value="Dehydroquinate synthase-like"/>
    <property type="match status" value="1"/>
</dbReference>
<dbReference type="GO" id="GO:0016491">
    <property type="term" value="F:oxidoreductase activity"/>
    <property type="evidence" value="ECO:0007669"/>
    <property type="project" value="UniProtKB-KW"/>
</dbReference>
<dbReference type="InterPro" id="IPR056798">
    <property type="entry name" value="ADH_Fe_C"/>
</dbReference>
<dbReference type="Pfam" id="PF25137">
    <property type="entry name" value="ADH_Fe_C"/>
    <property type="match status" value="1"/>
</dbReference>
<dbReference type="InterPro" id="IPR001670">
    <property type="entry name" value="ADH_Fe/GldA"/>
</dbReference>
<evidence type="ECO:0000256" key="4">
    <source>
        <dbReference type="ARBA" id="ARBA00023027"/>
    </source>
</evidence>
<gene>
    <name evidence="7" type="ORF">R0135_16415</name>
</gene>
<evidence type="ECO:0000259" key="5">
    <source>
        <dbReference type="Pfam" id="PF00465"/>
    </source>
</evidence>
<dbReference type="EC" id="1.14.11.-" evidence="7"/>
<evidence type="ECO:0000256" key="2">
    <source>
        <dbReference type="ARBA" id="ARBA00007358"/>
    </source>
</evidence>
<dbReference type="CDD" id="cd08192">
    <property type="entry name" value="MAR-like"/>
    <property type="match status" value="1"/>
</dbReference>
<comment type="similarity">
    <text evidence="2">Belongs to the iron-containing alcohol dehydrogenase family.</text>
</comment>
<dbReference type="Proteomes" id="UP001626537">
    <property type="component" value="Chromosome"/>
</dbReference>
<dbReference type="InterPro" id="IPR018211">
    <property type="entry name" value="ADH_Fe_CS"/>
</dbReference>
<dbReference type="PANTHER" id="PTHR11496:SF102">
    <property type="entry name" value="ALCOHOL DEHYDROGENASE 4"/>
    <property type="match status" value="1"/>
</dbReference>
<dbReference type="Gene3D" id="1.20.1090.10">
    <property type="entry name" value="Dehydroquinate synthase-like - alpha domain"/>
    <property type="match status" value="1"/>
</dbReference>
<dbReference type="PROSITE" id="PS00060">
    <property type="entry name" value="ADH_IRON_2"/>
    <property type="match status" value="1"/>
</dbReference>
<reference evidence="7 8" key="1">
    <citation type="submission" date="2023-10" db="EMBL/GenBank/DDBJ databases">
        <title>Two novel species belonging to the OM43/NOR5 clade.</title>
        <authorList>
            <person name="Park M."/>
        </authorList>
    </citation>
    <scope>NUCLEOTIDE SEQUENCE [LARGE SCALE GENOMIC DNA]</scope>
    <source>
        <strain evidence="7 8">IMCC43200</strain>
    </source>
</reference>
<organism evidence="7 8">
    <name type="scientific">Congregibacter variabilis</name>
    <dbReference type="NCBI Taxonomy" id="3081200"/>
    <lineage>
        <taxon>Bacteria</taxon>
        <taxon>Pseudomonadati</taxon>
        <taxon>Pseudomonadota</taxon>
        <taxon>Gammaproteobacteria</taxon>
        <taxon>Cellvibrionales</taxon>
        <taxon>Halieaceae</taxon>
        <taxon>Congregibacter</taxon>
    </lineage>
</organism>
<accession>A0ABZ0I2T5</accession>
<dbReference type="Pfam" id="PF00465">
    <property type="entry name" value="Fe-ADH"/>
    <property type="match status" value="1"/>
</dbReference>
<sequence>MVSPSVLDLTATEKVYMGERASVAIAAEAERLGAERVFLLVSSSLNEQTDEIDQIRKALGSKVAATYHGMPAHAPRGAVLEAAAMAREANADLVVTVGGGSVTDAGKIVTICLKHNIREHDQMDDYRVYVNDEGEVIKPVFDGPDVRAIICPTTLSGGEFNPLSGATDEKLKLKQAYETRLMAPVTVILDPALTVHTPEWLWLSTGVRSVDHALEALGSLASNHFADGMAASALELLSDGLSRVKADPSDLEARLKCQVGAWQSMIPIVGGVPMGLSHAVGHVLGGSFDVPHGYCSCVMAPAVLAFNESVNGDRQKRISRAFGRPDEAASVIVDEFITSLGMPRSLAAVGVTEADHALVAENTMHDFWARTNPRTVEKAEDVLPVLKMAAG</sequence>
<dbReference type="Gene3D" id="3.40.50.1970">
    <property type="match status" value="1"/>
</dbReference>
<feature type="domain" description="Alcohol dehydrogenase iron-type/glycerol dehydrogenase GldA" evidence="5">
    <location>
        <begin position="13"/>
        <end position="191"/>
    </location>
</feature>
<evidence type="ECO:0000259" key="6">
    <source>
        <dbReference type="Pfam" id="PF25137"/>
    </source>
</evidence>
<evidence type="ECO:0000313" key="7">
    <source>
        <dbReference type="EMBL" id="WOJ93348.1"/>
    </source>
</evidence>
<dbReference type="InterPro" id="IPR039697">
    <property type="entry name" value="Alcohol_dehydrogenase_Fe"/>
</dbReference>
<feature type="domain" description="Fe-containing alcohol dehydrogenase-like C-terminal" evidence="6">
    <location>
        <begin position="204"/>
        <end position="388"/>
    </location>
</feature>
<protein>
    <submittedName>
        <fullName evidence="7">Iron-containing alcohol dehydrogenase</fullName>
        <ecNumber evidence="7">1.14.11.-</ecNumber>
    </submittedName>
</protein>
<dbReference type="EMBL" id="CP136864">
    <property type="protein sequence ID" value="WOJ93348.1"/>
    <property type="molecule type" value="Genomic_DNA"/>
</dbReference>
<evidence type="ECO:0000256" key="3">
    <source>
        <dbReference type="ARBA" id="ARBA00023002"/>
    </source>
</evidence>
<name>A0ABZ0I2T5_9GAMM</name>
<proteinExistence type="inferred from homology"/>
<evidence type="ECO:0000256" key="1">
    <source>
        <dbReference type="ARBA" id="ARBA00001962"/>
    </source>
</evidence>
<keyword evidence="3 7" id="KW-0560">Oxidoreductase</keyword>
<dbReference type="PANTHER" id="PTHR11496">
    <property type="entry name" value="ALCOHOL DEHYDROGENASE"/>
    <property type="match status" value="1"/>
</dbReference>